<dbReference type="EMBL" id="JAUHHV010000008">
    <property type="protein sequence ID" value="KAK1415925.1"/>
    <property type="molecule type" value="Genomic_DNA"/>
</dbReference>
<gene>
    <name evidence="1" type="ORF">QVD17_31713</name>
</gene>
<sequence>MDIGYETLPFSLPQTSSYENLYHPTILASMAAHITPSPSPSSSSSSFDSLLFSSFTFIFTSTMIKITL</sequence>
<accession>A0AAD8K3X9</accession>
<evidence type="ECO:0000313" key="1">
    <source>
        <dbReference type="EMBL" id="KAK1415925.1"/>
    </source>
</evidence>
<comment type="caution">
    <text evidence="1">The sequence shown here is derived from an EMBL/GenBank/DDBJ whole genome shotgun (WGS) entry which is preliminary data.</text>
</comment>
<dbReference type="AlphaFoldDB" id="A0AAD8K3X9"/>
<proteinExistence type="predicted"/>
<keyword evidence="2" id="KW-1185">Reference proteome</keyword>
<organism evidence="1 2">
    <name type="scientific">Tagetes erecta</name>
    <name type="common">African marigold</name>
    <dbReference type="NCBI Taxonomy" id="13708"/>
    <lineage>
        <taxon>Eukaryota</taxon>
        <taxon>Viridiplantae</taxon>
        <taxon>Streptophyta</taxon>
        <taxon>Embryophyta</taxon>
        <taxon>Tracheophyta</taxon>
        <taxon>Spermatophyta</taxon>
        <taxon>Magnoliopsida</taxon>
        <taxon>eudicotyledons</taxon>
        <taxon>Gunneridae</taxon>
        <taxon>Pentapetalae</taxon>
        <taxon>asterids</taxon>
        <taxon>campanulids</taxon>
        <taxon>Asterales</taxon>
        <taxon>Asteraceae</taxon>
        <taxon>Asteroideae</taxon>
        <taxon>Heliantheae alliance</taxon>
        <taxon>Tageteae</taxon>
        <taxon>Tagetes</taxon>
    </lineage>
</organism>
<evidence type="ECO:0000313" key="2">
    <source>
        <dbReference type="Proteomes" id="UP001229421"/>
    </source>
</evidence>
<name>A0AAD8K3X9_TARER</name>
<protein>
    <submittedName>
        <fullName evidence="1">Uncharacterized protein</fullName>
    </submittedName>
</protein>
<reference evidence="1" key="1">
    <citation type="journal article" date="2023" name="bioRxiv">
        <title>Improved chromosome-level genome assembly for marigold (Tagetes erecta).</title>
        <authorList>
            <person name="Jiang F."/>
            <person name="Yuan L."/>
            <person name="Wang S."/>
            <person name="Wang H."/>
            <person name="Xu D."/>
            <person name="Wang A."/>
            <person name="Fan W."/>
        </authorList>
    </citation>
    <scope>NUCLEOTIDE SEQUENCE</scope>
    <source>
        <strain evidence="1">WSJ</strain>
        <tissue evidence="1">Leaf</tissue>
    </source>
</reference>
<dbReference type="Proteomes" id="UP001229421">
    <property type="component" value="Unassembled WGS sequence"/>
</dbReference>